<accession>B4D0S4</accession>
<keyword evidence="2" id="KW-1185">Reference proteome</keyword>
<dbReference type="Proteomes" id="UP000005824">
    <property type="component" value="Unassembled WGS sequence"/>
</dbReference>
<gene>
    <name evidence="1" type="ORF">CfE428DRAFT_2525</name>
</gene>
<organism evidence="1 2">
    <name type="scientific">Chthoniobacter flavus Ellin428</name>
    <dbReference type="NCBI Taxonomy" id="497964"/>
    <lineage>
        <taxon>Bacteria</taxon>
        <taxon>Pseudomonadati</taxon>
        <taxon>Verrucomicrobiota</taxon>
        <taxon>Spartobacteria</taxon>
        <taxon>Chthoniobacterales</taxon>
        <taxon>Chthoniobacteraceae</taxon>
        <taxon>Chthoniobacter</taxon>
    </lineage>
</organism>
<dbReference type="AlphaFoldDB" id="B4D0S4"/>
<comment type="caution">
    <text evidence="1">The sequence shown here is derived from an EMBL/GenBank/DDBJ whole genome shotgun (WGS) entry which is preliminary data.</text>
</comment>
<evidence type="ECO:0000313" key="1">
    <source>
        <dbReference type="EMBL" id="EDY19936.1"/>
    </source>
</evidence>
<proteinExistence type="predicted"/>
<dbReference type="InParanoid" id="B4D0S4"/>
<dbReference type="EMBL" id="ABVL01000006">
    <property type="protein sequence ID" value="EDY19936.1"/>
    <property type="molecule type" value="Genomic_DNA"/>
</dbReference>
<name>B4D0S4_9BACT</name>
<protein>
    <recommendedName>
        <fullName evidence="3">DprA winged helix domain-containing protein</fullName>
    </recommendedName>
</protein>
<evidence type="ECO:0000313" key="2">
    <source>
        <dbReference type="Proteomes" id="UP000005824"/>
    </source>
</evidence>
<reference evidence="1 2" key="1">
    <citation type="journal article" date="2011" name="J. Bacteriol.">
        <title>Genome sequence of Chthoniobacter flavus Ellin428, an aerobic heterotrophic soil bacterium.</title>
        <authorList>
            <person name="Kant R."/>
            <person name="van Passel M.W."/>
            <person name="Palva A."/>
            <person name="Lucas S."/>
            <person name="Lapidus A."/>
            <person name="Glavina Del Rio T."/>
            <person name="Dalin E."/>
            <person name="Tice H."/>
            <person name="Bruce D."/>
            <person name="Goodwin L."/>
            <person name="Pitluck S."/>
            <person name="Larimer F.W."/>
            <person name="Land M.L."/>
            <person name="Hauser L."/>
            <person name="Sangwan P."/>
            <person name="de Vos W.M."/>
            <person name="Janssen P.H."/>
            <person name="Smidt H."/>
        </authorList>
    </citation>
    <scope>NUCLEOTIDE SEQUENCE [LARGE SCALE GENOMIC DNA]</scope>
    <source>
        <strain evidence="1 2">Ellin428</strain>
    </source>
</reference>
<evidence type="ECO:0008006" key="3">
    <source>
        <dbReference type="Google" id="ProtNLM"/>
    </source>
</evidence>
<sequence>MTMDAHPKIPWPGTYLGRLQAVTLELRNCGAQASVEMLMERFSGVTPEQVEATLAALVLFGRVDKKGDLFVVTGKE</sequence>